<protein>
    <submittedName>
        <fullName evidence="1">Uncharacterized protein</fullName>
    </submittedName>
</protein>
<keyword evidence="2" id="KW-1185">Reference proteome</keyword>
<gene>
    <name evidence="1" type="ORF">D5H75_19155</name>
</gene>
<comment type="caution">
    <text evidence="1">The sequence shown here is derived from an EMBL/GenBank/DDBJ whole genome shotgun (WGS) entry which is preliminary data.</text>
</comment>
<evidence type="ECO:0000313" key="2">
    <source>
        <dbReference type="Proteomes" id="UP000265768"/>
    </source>
</evidence>
<proteinExistence type="predicted"/>
<sequence length="132" mass="15127">MPTEDRNARVYEDSATLWLAPALVVDVMAGGYQWIDGDFHREPFVNVELVAKLLAAAMPKTREDYCLRELARRNPGWRYSRDENGFRAVRRGEPSPVLRKAGGLTEVYRPTLHEFITALNEQFLIAHLLREG</sequence>
<evidence type="ECO:0000313" key="1">
    <source>
        <dbReference type="EMBL" id="RJL31810.1"/>
    </source>
</evidence>
<name>A0A3A4B339_9ACTN</name>
<reference evidence="1 2" key="1">
    <citation type="submission" date="2018-09" db="EMBL/GenBank/DDBJ databases">
        <title>YIM 75507 draft genome.</title>
        <authorList>
            <person name="Tang S."/>
            <person name="Feng Y."/>
        </authorList>
    </citation>
    <scope>NUCLEOTIDE SEQUENCE [LARGE SCALE GENOMIC DNA]</scope>
    <source>
        <strain evidence="1 2">YIM 75507</strain>
    </source>
</reference>
<dbReference type="Proteomes" id="UP000265768">
    <property type="component" value="Unassembled WGS sequence"/>
</dbReference>
<dbReference type="EMBL" id="QZEY01000006">
    <property type="protein sequence ID" value="RJL31810.1"/>
    <property type="molecule type" value="Genomic_DNA"/>
</dbReference>
<organism evidence="1 2">
    <name type="scientific">Bailinhaonella thermotolerans</name>
    <dbReference type="NCBI Taxonomy" id="1070861"/>
    <lineage>
        <taxon>Bacteria</taxon>
        <taxon>Bacillati</taxon>
        <taxon>Actinomycetota</taxon>
        <taxon>Actinomycetes</taxon>
        <taxon>Streptosporangiales</taxon>
        <taxon>Streptosporangiaceae</taxon>
        <taxon>Bailinhaonella</taxon>
    </lineage>
</organism>
<dbReference type="AlphaFoldDB" id="A0A3A4B339"/>
<accession>A0A3A4B339</accession>